<accession>A0A978V481</accession>
<sequence length="67" mass="7533">MSSGKRSSWLELLGKQGQVAEVTIKKENPYLGAIIVEEGFVVLDHREDRVWIWANKRGIVIKVPLSG</sequence>
<comment type="similarity">
    <text evidence="1">Belongs to the protease inhibitor I13 (potato type I serine protease inhibitor) family.</text>
</comment>
<dbReference type="GO" id="GO:0004867">
    <property type="term" value="F:serine-type endopeptidase inhibitor activity"/>
    <property type="evidence" value="ECO:0007669"/>
    <property type="project" value="UniProtKB-KW"/>
</dbReference>
<protein>
    <submittedName>
        <fullName evidence="4">Uncharacterized protein</fullName>
    </submittedName>
</protein>
<dbReference type="PANTHER" id="PTHR33091">
    <property type="entry name" value="PROTEIN, PUTATIVE, EXPRESSED-RELATED"/>
    <property type="match status" value="1"/>
</dbReference>
<dbReference type="AlphaFoldDB" id="A0A978V481"/>
<evidence type="ECO:0000313" key="4">
    <source>
        <dbReference type="EMBL" id="KAH7522164.1"/>
    </source>
</evidence>
<dbReference type="Pfam" id="PF00280">
    <property type="entry name" value="potato_inhibit"/>
    <property type="match status" value="1"/>
</dbReference>
<gene>
    <name evidence="4" type="ORF">FEM48_Zijuj07G0109200</name>
</gene>
<dbReference type="PANTHER" id="PTHR33091:SF94">
    <property type="entry name" value="PROTEASE INHIBITOR PROTEIN"/>
    <property type="match status" value="1"/>
</dbReference>
<dbReference type="Gene3D" id="3.30.10.10">
    <property type="entry name" value="Trypsin Inhibitor V, subunit A"/>
    <property type="match status" value="1"/>
</dbReference>
<dbReference type="GO" id="GO:0009611">
    <property type="term" value="P:response to wounding"/>
    <property type="evidence" value="ECO:0007669"/>
    <property type="project" value="InterPro"/>
</dbReference>
<dbReference type="SUPFAM" id="SSF54654">
    <property type="entry name" value="CI-2 family of serine protease inhibitors"/>
    <property type="match status" value="1"/>
</dbReference>
<name>A0A978V481_ZIZJJ</name>
<dbReference type="InterPro" id="IPR000864">
    <property type="entry name" value="Prot_inh_pot1"/>
</dbReference>
<dbReference type="InterPro" id="IPR036354">
    <property type="entry name" value="Prot_inh_pot1_sf"/>
</dbReference>
<evidence type="ECO:0000256" key="2">
    <source>
        <dbReference type="ARBA" id="ARBA00022690"/>
    </source>
</evidence>
<organism evidence="4 5">
    <name type="scientific">Ziziphus jujuba var. spinosa</name>
    <dbReference type="NCBI Taxonomy" id="714518"/>
    <lineage>
        <taxon>Eukaryota</taxon>
        <taxon>Viridiplantae</taxon>
        <taxon>Streptophyta</taxon>
        <taxon>Embryophyta</taxon>
        <taxon>Tracheophyta</taxon>
        <taxon>Spermatophyta</taxon>
        <taxon>Magnoliopsida</taxon>
        <taxon>eudicotyledons</taxon>
        <taxon>Gunneridae</taxon>
        <taxon>Pentapetalae</taxon>
        <taxon>rosids</taxon>
        <taxon>fabids</taxon>
        <taxon>Rosales</taxon>
        <taxon>Rhamnaceae</taxon>
        <taxon>Paliureae</taxon>
        <taxon>Ziziphus</taxon>
    </lineage>
</organism>
<evidence type="ECO:0000256" key="1">
    <source>
        <dbReference type="ARBA" id="ARBA00008210"/>
    </source>
</evidence>
<evidence type="ECO:0000313" key="5">
    <source>
        <dbReference type="Proteomes" id="UP000813462"/>
    </source>
</evidence>
<reference evidence="4" key="1">
    <citation type="journal article" date="2021" name="Front. Plant Sci.">
        <title>Chromosome-Scale Genome Assembly for Chinese Sour Jujube and Insights Into Its Genome Evolution and Domestication Signature.</title>
        <authorList>
            <person name="Shen L.-Y."/>
            <person name="Luo H."/>
            <person name="Wang X.-L."/>
            <person name="Wang X.-M."/>
            <person name="Qiu X.-J."/>
            <person name="Liu H."/>
            <person name="Zhou S.-S."/>
            <person name="Jia K.-H."/>
            <person name="Nie S."/>
            <person name="Bao Y.-T."/>
            <person name="Zhang R.-G."/>
            <person name="Yun Q.-Z."/>
            <person name="Chai Y.-H."/>
            <person name="Lu J.-Y."/>
            <person name="Li Y."/>
            <person name="Zhao S.-W."/>
            <person name="Mao J.-F."/>
            <person name="Jia S.-G."/>
            <person name="Mao Y.-M."/>
        </authorList>
    </citation>
    <scope>NUCLEOTIDE SEQUENCE</scope>
    <source>
        <strain evidence="4">AT0</strain>
        <tissue evidence="4">Leaf</tissue>
    </source>
</reference>
<keyword evidence="3" id="KW-0722">Serine protease inhibitor</keyword>
<dbReference type="EMBL" id="JAEACU010000007">
    <property type="protein sequence ID" value="KAH7522164.1"/>
    <property type="molecule type" value="Genomic_DNA"/>
</dbReference>
<evidence type="ECO:0000256" key="3">
    <source>
        <dbReference type="ARBA" id="ARBA00022900"/>
    </source>
</evidence>
<keyword evidence="2" id="KW-0646">Protease inhibitor</keyword>
<dbReference type="Proteomes" id="UP000813462">
    <property type="component" value="Unassembled WGS sequence"/>
</dbReference>
<proteinExistence type="inferred from homology"/>
<comment type="caution">
    <text evidence="4">The sequence shown here is derived from an EMBL/GenBank/DDBJ whole genome shotgun (WGS) entry which is preliminary data.</text>
</comment>